<gene>
    <name evidence="5" type="ORF">KLLA0_B14102g</name>
</gene>
<evidence type="ECO:0000256" key="4">
    <source>
        <dbReference type="PIRNR" id="PIRNR010044"/>
    </source>
</evidence>
<dbReference type="GO" id="GO:0005634">
    <property type="term" value="C:nucleus"/>
    <property type="evidence" value="ECO:0007669"/>
    <property type="project" value="TreeGrafter"/>
</dbReference>
<evidence type="ECO:0000256" key="2">
    <source>
        <dbReference type="ARBA" id="ARBA00023186"/>
    </source>
</evidence>
<dbReference type="InterPro" id="IPR016562">
    <property type="entry name" value="Proteasome_assmbl_chp_2_euk"/>
</dbReference>
<dbReference type="EMBL" id="CR382122">
    <property type="protein sequence ID" value="CAH02552.1"/>
    <property type="molecule type" value="Genomic_DNA"/>
</dbReference>
<dbReference type="OMA" id="PISWKGV"/>
<keyword evidence="6" id="KW-1185">Reference proteome</keyword>
<accession>Q6CV80</accession>
<proteinExistence type="inferred from homology"/>
<dbReference type="Gene3D" id="3.40.50.10900">
    <property type="entry name" value="PAC-like subunit"/>
    <property type="match status" value="2"/>
</dbReference>
<dbReference type="eggNOG" id="KOG3112">
    <property type="taxonomic scope" value="Eukaryota"/>
</dbReference>
<dbReference type="PIRSF" id="PIRSF010044">
    <property type="entry name" value="UCP010044"/>
    <property type="match status" value="1"/>
</dbReference>
<dbReference type="Pfam" id="PF09754">
    <property type="entry name" value="PAC2"/>
    <property type="match status" value="1"/>
</dbReference>
<organism evidence="5 6">
    <name type="scientific">Kluyveromyces lactis (strain ATCC 8585 / CBS 2359 / DSM 70799 / NBRC 1267 / NRRL Y-1140 / WM37)</name>
    <name type="common">Yeast</name>
    <name type="synonym">Candida sphaerica</name>
    <dbReference type="NCBI Taxonomy" id="284590"/>
    <lineage>
        <taxon>Eukaryota</taxon>
        <taxon>Fungi</taxon>
        <taxon>Dikarya</taxon>
        <taxon>Ascomycota</taxon>
        <taxon>Saccharomycotina</taxon>
        <taxon>Saccharomycetes</taxon>
        <taxon>Saccharomycetales</taxon>
        <taxon>Saccharomycetaceae</taxon>
        <taxon>Kluyveromyces</taxon>
    </lineage>
</organism>
<dbReference type="GO" id="GO:0043248">
    <property type="term" value="P:proteasome assembly"/>
    <property type="evidence" value="ECO:0007669"/>
    <property type="project" value="TreeGrafter"/>
</dbReference>
<dbReference type="PANTHER" id="PTHR12970:SF1">
    <property type="entry name" value="PROTEASOME ASSEMBLY CHAPERONE 2"/>
    <property type="match status" value="1"/>
</dbReference>
<dbReference type="HOGENOM" id="CLU_062640_2_1_1"/>
<dbReference type="STRING" id="284590.Q6CV80"/>
<dbReference type="KEGG" id="kla:KLLA0_B14102g"/>
<dbReference type="Proteomes" id="UP000000598">
    <property type="component" value="Chromosome B"/>
</dbReference>
<evidence type="ECO:0000256" key="1">
    <source>
        <dbReference type="ARBA" id="ARBA00019186"/>
    </source>
</evidence>
<evidence type="ECO:0000313" key="5">
    <source>
        <dbReference type="EMBL" id="CAH02552.1"/>
    </source>
</evidence>
<evidence type="ECO:0000256" key="3">
    <source>
        <dbReference type="ARBA" id="ARBA00025745"/>
    </source>
</evidence>
<reference evidence="5 6" key="1">
    <citation type="journal article" date="2004" name="Nature">
        <title>Genome evolution in yeasts.</title>
        <authorList>
            <consortium name="Genolevures"/>
            <person name="Dujon B."/>
            <person name="Sherman D."/>
            <person name="Fischer G."/>
            <person name="Durrens P."/>
            <person name="Casaregola S."/>
            <person name="Lafontaine I."/>
            <person name="de Montigny J."/>
            <person name="Marck C."/>
            <person name="Neuveglise C."/>
            <person name="Talla E."/>
            <person name="Goffard N."/>
            <person name="Frangeul L."/>
            <person name="Aigle M."/>
            <person name="Anthouard V."/>
            <person name="Babour A."/>
            <person name="Barbe V."/>
            <person name="Barnay S."/>
            <person name="Blanchin S."/>
            <person name="Beckerich J.M."/>
            <person name="Beyne E."/>
            <person name="Bleykasten C."/>
            <person name="Boisrame A."/>
            <person name="Boyer J."/>
            <person name="Cattolico L."/>
            <person name="Confanioleri F."/>
            <person name="de Daruvar A."/>
            <person name="Despons L."/>
            <person name="Fabre E."/>
            <person name="Fairhead C."/>
            <person name="Ferry-Dumazet H."/>
            <person name="Groppi A."/>
            <person name="Hantraye F."/>
            <person name="Hennequin C."/>
            <person name="Jauniaux N."/>
            <person name="Joyet P."/>
            <person name="Kachouri R."/>
            <person name="Kerrest A."/>
            <person name="Koszul R."/>
            <person name="Lemaire M."/>
            <person name="Lesur I."/>
            <person name="Ma L."/>
            <person name="Muller H."/>
            <person name="Nicaud J.M."/>
            <person name="Nikolski M."/>
            <person name="Oztas S."/>
            <person name="Ozier-Kalogeropoulos O."/>
            <person name="Pellenz S."/>
            <person name="Potier S."/>
            <person name="Richard G.F."/>
            <person name="Straub M.L."/>
            <person name="Suleau A."/>
            <person name="Swennene D."/>
            <person name="Tekaia F."/>
            <person name="Wesolowski-Louvel M."/>
            <person name="Westhof E."/>
            <person name="Wirth B."/>
            <person name="Zeniou-Meyer M."/>
            <person name="Zivanovic I."/>
            <person name="Bolotin-Fukuhara M."/>
            <person name="Thierry A."/>
            <person name="Bouchier C."/>
            <person name="Caudron B."/>
            <person name="Scarpelli C."/>
            <person name="Gaillardin C."/>
            <person name="Weissenbach J."/>
            <person name="Wincker P."/>
            <person name="Souciet J.L."/>
        </authorList>
    </citation>
    <scope>NUCLEOTIDE SEQUENCE [LARGE SCALE GENOMIC DNA]</scope>
    <source>
        <strain evidence="6">ATCC 8585 / CBS 2359 / DSM 70799 / NBRC 1267 / NRRL Y-1140 / WM37</strain>
    </source>
</reference>
<dbReference type="AlphaFoldDB" id="Q6CV80"/>
<comment type="function">
    <text evidence="4">Involved in 20S proteasome assembly.</text>
</comment>
<dbReference type="InParanoid" id="Q6CV80"/>
<sequence>MSTLLLPLVSTGNVSQLCVDLVLHSESDEFTFVKELDSIWLHSFIGPLDFVEGSSKPLYHDCKGSKKQFTTPLELFYNRRLDLYVIQQRSPVIAGYENQFFKEVIIPLIKSYGIESVIVLDSAGALDPSVPFSNANYQHQYATAKCQLESLDNITLQFQTRLSIQDDEHSIVNQVFHFDTASFQQNFSADQPVFKLFHHLLYQSDLNLKSITYLSKVVHEGDNSWDAFQICEKLAELIQDLIQGRLTAPVSWKGVYGARPIASGFDQGIYS</sequence>
<evidence type="ECO:0000313" key="6">
    <source>
        <dbReference type="Proteomes" id="UP000000598"/>
    </source>
</evidence>
<name>Q6CV80_KLULA</name>
<dbReference type="PaxDb" id="284590-Q6CV80"/>
<dbReference type="FunCoup" id="Q6CV80">
    <property type="interactions" value="124"/>
</dbReference>
<dbReference type="GO" id="GO:0005829">
    <property type="term" value="C:cytosol"/>
    <property type="evidence" value="ECO:0007669"/>
    <property type="project" value="TreeGrafter"/>
</dbReference>
<dbReference type="PANTHER" id="PTHR12970">
    <property type="entry name" value="PROTEASOME ASSEMBLY CHAPERONE 2"/>
    <property type="match status" value="1"/>
</dbReference>
<keyword evidence="2 4" id="KW-0143">Chaperone</keyword>
<dbReference type="InterPro" id="IPR019151">
    <property type="entry name" value="Proteasome_assmbl_chaperone_2"/>
</dbReference>
<dbReference type="InterPro" id="IPR038389">
    <property type="entry name" value="PSMG2_sf"/>
</dbReference>
<comment type="subunit">
    <text evidence="4">Component of the 20S proteasome chaperone.</text>
</comment>
<comment type="similarity">
    <text evidence="3 4">Belongs to the PSMG2 family.</text>
</comment>
<protein>
    <recommendedName>
        <fullName evidence="1 4">Proteasome assembly chaperone 2</fullName>
    </recommendedName>
</protein>